<protein>
    <submittedName>
        <fullName evidence="1">Uncharacterized protein</fullName>
    </submittedName>
</protein>
<keyword evidence="2" id="KW-1185">Reference proteome</keyword>
<evidence type="ECO:0000313" key="1">
    <source>
        <dbReference type="EMBL" id="TNN70295.1"/>
    </source>
</evidence>
<name>A0A4Z2HYA0_9TELE</name>
<gene>
    <name evidence="1" type="ORF">EYF80_019509</name>
</gene>
<accession>A0A4Z2HYA0</accession>
<comment type="caution">
    <text evidence="1">The sequence shown here is derived from an EMBL/GenBank/DDBJ whole genome shotgun (WGS) entry which is preliminary data.</text>
</comment>
<proteinExistence type="predicted"/>
<evidence type="ECO:0000313" key="2">
    <source>
        <dbReference type="Proteomes" id="UP000314294"/>
    </source>
</evidence>
<organism evidence="1 2">
    <name type="scientific">Liparis tanakae</name>
    <name type="common">Tanaka's snailfish</name>
    <dbReference type="NCBI Taxonomy" id="230148"/>
    <lineage>
        <taxon>Eukaryota</taxon>
        <taxon>Metazoa</taxon>
        <taxon>Chordata</taxon>
        <taxon>Craniata</taxon>
        <taxon>Vertebrata</taxon>
        <taxon>Euteleostomi</taxon>
        <taxon>Actinopterygii</taxon>
        <taxon>Neopterygii</taxon>
        <taxon>Teleostei</taxon>
        <taxon>Neoteleostei</taxon>
        <taxon>Acanthomorphata</taxon>
        <taxon>Eupercaria</taxon>
        <taxon>Perciformes</taxon>
        <taxon>Cottioidei</taxon>
        <taxon>Cottales</taxon>
        <taxon>Liparidae</taxon>
        <taxon>Liparis</taxon>
    </lineage>
</organism>
<dbReference type="Proteomes" id="UP000314294">
    <property type="component" value="Unassembled WGS sequence"/>
</dbReference>
<dbReference type="EMBL" id="SRLO01000165">
    <property type="protein sequence ID" value="TNN70295.1"/>
    <property type="molecule type" value="Genomic_DNA"/>
</dbReference>
<dbReference type="AlphaFoldDB" id="A0A4Z2HYA0"/>
<reference evidence="1 2" key="1">
    <citation type="submission" date="2019-03" db="EMBL/GenBank/DDBJ databases">
        <title>First draft genome of Liparis tanakae, snailfish: a comprehensive survey of snailfish specific genes.</title>
        <authorList>
            <person name="Kim W."/>
            <person name="Song I."/>
            <person name="Jeong J.-H."/>
            <person name="Kim D."/>
            <person name="Kim S."/>
            <person name="Ryu S."/>
            <person name="Song J.Y."/>
            <person name="Lee S.K."/>
        </authorList>
    </citation>
    <scope>NUCLEOTIDE SEQUENCE [LARGE SCALE GENOMIC DNA]</scope>
    <source>
        <tissue evidence="1">Muscle</tissue>
    </source>
</reference>
<sequence>MVFCRTSNRNCSCRREAVSAGWEGNARKPCCRLLDSKYCSNSRVSCCKLAAGKVSVLVPSSTKSPGGSGEKSHFGRQIITTVYQKAARLRLKTRLHEESHYHLQFMSPLDR</sequence>